<sequence>MADPRFFHKVGPFTAGRIAEAIEATVEPADQADRIFSDTGTLEAAGAHVLSFFENVKYKDALAKTKAGGVVVRPDHADRVPAGAMRFLTPLPYRSFALAVQMFYPDATVEPAVDDSAWIAEDAIIGTGVRIEAGAVIEEQAEIADGCWIQSNAVVGRGCRVGAGTRIGRGVVVTYALIGERCRIYAGTTIGTRGFGFAMDRRGHIDLPQLGRVVIGDDVEIGANCSIDRGMSGDTEVGNGTRIDNLVHIGHNVRIGKGCVLCAQVGIAGSAVLEDFVVLGGQVGIGPHSRVGTGVQMAAKSGSWRDVEAGAKLCGVPAVPIREFHRRNVILERLSRDRNARDDQS</sequence>
<dbReference type="NCBIfam" id="NF002060">
    <property type="entry name" value="PRK00892.1"/>
    <property type="match status" value="1"/>
</dbReference>
<dbReference type="InterPro" id="IPR001451">
    <property type="entry name" value="Hexapep"/>
</dbReference>
<name>A0A8J7RYR6_9PROT</name>
<evidence type="ECO:0000256" key="5">
    <source>
        <dbReference type="ARBA" id="ARBA00023098"/>
    </source>
</evidence>
<dbReference type="Pfam" id="PF04613">
    <property type="entry name" value="LpxD"/>
    <property type="match status" value="1"/>
</dbReference>
<evidence type="ECO:0000256" key="4">
    <source>
        <dbReference type="ARBA" id="ARBA00022737"/>
    </source>
</evidence>
<dbReference type="GO" id="GO:0016020">
    <property type="term" value="C:membrane"/>
    <property type="evidence" value="ECO:0007669"/>
    <property type="project" value="GOC"/>
</dbReference>
<comment type="caution">
    <text evidence="9">The sequence shown here is derived from an EMBL/GenBank/DDBJ whole genome shotgun (WGS) entry which is preliminary data.</text>
</comment>
<proteinExistence type="inferred from homology"/>
<keyword evidence="1 7" id="KW-0444">Lipid biosynthesis</keyword>
<dbReference type="HAMAP" id="MF_00523">
    <property type="entry name" value="LpxD"/>
    <property type="match status" value="1"/>
</dbReference>
<accession>A0A8J7RYR6</accession>
<comment type="function">
    <text evidence="7">Catalyzes the N-acylation of UDP-3-O-acylglucosamine using 3-hydroxyacyl-ACP as the acyl donor. Is involved in the biosynthesis of lipid A, a phosphorylated glycolipid that anchors the lipopolysaccharide to the outer membrane of the cell.</text>
</comment>
<dbReference type="GO" id="GO:0016410">
    <property type="term" value="F:N-acyltransferase activity"/>
    <property type="evidence" value="ECO:0007669"/>
    <property type="project" value="InterPro"/>
</dbReference>
<dbReference type="UniPathway" id="UPA00973"/>
<evidence type="ECO:0000313" key="9">
    <source>
        <dbReference type="EMBL" id="MBP5855464.1"/>
    </source>
</evidence>
<evidence type="ECO:0000259" key="8">
    <source>
        <dbReference type="Pfam" id="PF04613"/>
    </source>
</evidence>
<gene>
    <name evidence="7 9" type="primary">lpxD</name>
    <name evidence="9" type="ORF">KAJ83_00455</name>
</gene>
<protein>
    <recommendedName>
        <fullName evidence="7">UDP-3-O-acylglucosamine N-acyltransferase</fullName>
        <ecNumber evidence="7">2.3.1.191</ecNumber>
    </recommendedName>
</protein>
<dbReference type="Gene3D" id="3.40.1390.10">
    <property type="entry name" value="MurE/MurF, N-terminal domain"/>
    <property type="match status" value="1"/>
</dbReference>
<dbReference type="PANTHER" id="PTHR43378:SF2">
    <property type="entry name" value="UDP-3-O-ACYLGLUCOSAMINE N-ACYLTRANSFERASE 1, MITOCHONDRIAL-RELATED"/>
    <property type="match status" value="1"/>
</dbReference>
<dbReference type="InterPro" id="IPR020573">
    <property type="entry name" value="UDP_GlcNAc_AcTrfase_non-rep"/>
</dbReference>
<dbReference type="NCBIfam" id="TIGR01853">
    <property type="entry name" value="lipid_A_lpxD"/>
    <property type="match status" value="1"/>
</dbReference>
<evidence type="ECO:0000313" key="10">
    <source>
        <dbReference type="Proteomes" id="UP000672602"/>
    </source>
</evidence>
<dbReference type="PANTHER" id="PTHR43378">
    <property type="entry name" value="UDP-3-O-ACYLGLUCOSAMINE N-ACYLTRANSFERASE"/>
    <property type="match status" value="1"/>
</dbReference>
<feature type="domain" description="UDP-3-O-[3-hydroxymyristoyl] glucosamine N-acyltransferase non-repeat region" evidence="8">
    <location>
        <begin position="38"/>
        <end position="101"/>
    </location>
</feature>
<dbReference type="GO" id="GO:0103118">
    <property type="term" value="F:UDP-3-O-[(3R)-3-hydroxyacyl]-glucosamine N-acyltransferase activity"/>
    <property type="evidence" value="ECO:0007669"/>
    <property type="project" value="UniProtKB-EC"/>
</dbReference>
<dbReference type="CDD" id="cd03352">
    <property type="entry name" value="LbH_LpxD"/>
    <property type="match status" value="1"/>
</dbReference>
<reference evidence="9" key="1">
    <citation type="submission" date="2021-04" db="EMBL/GenBank/DDBJ databases">
        <authorList>
            <person name="Zhang D.-C."/>
        </authorList>
    </citation>
    <scope>NUCLEOTIDE SEQUENCE</scope>
    <source>
        <strain evidence="9">CGMCC 1.15697</strain>
    </source>
</reference>
<keyword evidence="3 7" id="KW-0808">Transferase</keyword>
<comment type="similarity">
    <text evidence="7">Belongs to the transferase hexapeptide repeat family. LpxD subfamily.</text>
</comment>
<evidence type="ECO:0000256" key="6">
    <source>
        <dbReference type="ARBA" id="ARBA00023315"/>
    </source>
</evidence>
<keyword evidence="10" id="KW-1185">Reference proteome</keyword>
<feature type="active site" description="Proton acceptor" evidence="7">
    <location>
        <position position="251"/>
    </location>
</feature>
<dbReference type="InterPro" id="IPR007691">
    <property type="entry name" value="LpxD"/>
</dbReference>
<dbReference type="SUPFAM" id="SSF51161">
    <property type="entry name" value="Trimeric LpxA-like enzymes"/>
    <property type="match status" value="1"/>
</dbReference>
<evidence type="ECO:0000256" key="1">
    <source>
        <dbReference type="ARBA" id="ARBA00022516"/>
    </source>
</evidence>
<dbReference type="GO" id="GO:0009245">
    <property type="term" value="P:lipid A biosynthetic process"/>
    <property type="evidence" value="ECO:0007669"/>
    <property type="project" value="UniProtKB-UniRule"/>
</dbReference>
<keyword evidence="5 7" id="KW-0443">Lipid metabolism</keyword>
<dbReference type="Gene3D" id="2.160.10.10">
    <property type="entry name" value="Hexapeptide repeat proteins"/>
    <property type="match status" value="1"/>
</dbReference>
<evidence type="ECO:0000256" key="3">
    <source>
        <dbReference type="ARBA" id="ARBA00022679"/>
    </source>
</evidence>
<evidence type="ECO:0000256" key="7">
    <source>
        <dbReference type="HAMAP-Rule" id="MF_00523"/>
    </source>
</evidence>
<dbReference type="EMBL" id="JAGMWN010000001">
    <property type="protein sequence ID" value="MBP5855464.1"/>
    <property type="molecule type" value="Genomic_DNA"/>
</dbReference>
<keyword evidence="6 7" id="KW-0012">Acyltransferase</keyword>
<keyword evidence="2 7" id="KW-0441">Lipid A biosynthesis</keyword>
<dbReference type="Pfam" id="PF00132">
    <property type="entry name" value="Hexapep"/>
    <property type="match status" value="2"/>
</dbReference>
<comment type="catalytic activity">
    <reaction evidence="7">
        <text>a UDP-3-O-[(3R)-3-hydroxyacyl]-alpha-D-glucosamine + a (3R)-hydroxyacyl-[ACP] = a UDP-2-N,3-O-bis[(3R)-3-hydroxyacyl]-alpha-D-glucosamine + holo-[ACP] + H(+)</text>
        <dbReference type="Rhea" id="RHEA:53836"/>
        <dbReference type="Rhea" id="RHEA-COMP:9685"/>
        <dbReference type="Rhea" id="RHEA-COMP:9945"/>
        <dbReference type="ChEBI" id="CHEBI:15378"/>
        <dbReference type="ChEBI" id="CHEBI:64479"/>
        <dbReference type="ChEBI" id="CHEBI:78827"/>
        <dbReference type="ChEBI" id="CHEBI:137740"/>
        <dbReference type="ChEBI" id="CHEBI:137748"/>
        <dbReference type="EC" id="2.3.1.191"/>
    </reaction>
</comment>
<dbReference type="EC" id="2.3.1.191" evidence="7"/>
<keyword evidence="4 7" id="KW-0677">Repeat</keyword>
<dbReference type="Proteomes" id="UP000672602">
    <property type="component" value="Unassembled WGS sequence"/>
</dbReference>
<evidence type="ECO:0000256" key="2">
    <source>
        <dbReference type="ARBA" id="ARBA00022556"/>
    </source>
</evidence>
<dbReference type="RefSeq" id="WP_210680052.1">
    <property type="nucleotide sequence ID" value="NZ_JAGMWN010000001.1"/>
</dbReference>
<comment type="pathway">
    <text evidence="7">Bacterial outer membrane biogenesis; LPS lipid A biosynthesis.</text>
</comment>
<comment type="subunit">
    <text evidence="7">Homotrimer.</text>
</comment>
<dbReference type="AlphaFoldDB" id="A0A8J7RYR6"/>
<organism evidence="9 10">
    <name type="scientific">Marivibrio halodurans</name>
    <dbReference type="NCBI Taxonomy" id="2039722"/>
    <lineage>
        <taxon>Bacteria</taxon>
        <taxon>Pseudomonadati</taxon>
        <taxon>Pseudomonadota</taxon>
        <taxon>Alphaproteobacteria</taxon>
        <taxon>Rhodospirillales</taxon>
        <taxon>Rhodospirillaceae</taxon>
        <taxon>Marivibrio</taxon>
    </lineage>
</organism>
<dbReference type="InterPro" id="IPR011004">
    <property type="entry name" value="Trimer_LpxA-like_sf"/>
</dbReference>